<dbReference type="PANTHER" id="PTHR35176:SF6">
    <property type="entry name" value="HEME OXYGENASE HI_0854-RELATED"/>
    <property type="match status" value="1"/>
</dbReference>
<accession>A0ABP5ENR3</accession>
<evidence type="ECO:0000313" key="3">
    <source>
        <dbReference type="EMBL" id="GAA2003118.1"/>
    </source>
</evidence>
<dbReference type="InterPro" id="IPR012349">
    <property type="entry name" value="Split_barrel_FMN-bd"/>
</dbReference>
<gene>
    <name evidence="3" type="ORF">GCM10009838_81480</name>
</gene>
<evidence type="ECO:0000256" key="1">
    <source>
        <dbReference type="ARBA" id="ARBA00023002"/>
    </source>
</evidence>
<proteinExistence type="predicted"/>
<evidence type="ECO:0000259" key="2">
    <source>
        <dbReference type="Pfam" id="PF01243"/>
    </source>
</evidence>
<protein>
    <submittedName>
        <fullName evidence="3">PPOX class F420-dependent oxidoreductase</fullName>
    </submittedName>
</protein>
<dbReference type="InterPro" id="IPR052019">
    <property type="entry name" value="F420H2_bilvrd_red/Heme_oxyg"/>
</dbReference>
<dbReference type="Gene3D" id="2.30.110.10">
    <property type="entry name" value="Electron Transport, Fmn-binding Protein, Chain A"/>
    <property type="match status" value="1"/>
</dbReference>
<keyword evidence="4" id="KW-1185">Reference proteome</keyword>
<dbReference type="Proteomes" id="UP001499854">
    <property type="component" value="Unassembled WGS sequence"/>
</dbReference>
<feature type="domain" description="Pyridoxamine 5'-phosphate oxidase N-terminal" evidence="2">
    <location>
        <begin position="11"/>
        <end position="146"/>
    </location>
</feature>
<organism evidence="3 4">
    <name type="scientific">Catenulispora subtropica</name>
    <dbReference type="NCBI Taxonomy" id="450798"/>
    <lineage>
        <taxon>Bacteria</taxon>
        <taxon>Bacillati</taxon>
        <taxon>Actinomycetota</taxon>
        <taxon>Actinomycetes</taxon>
        <taxon>Catenulisporales</taxon>
        <taxon>Catenulisporaceae</taxon>
        <taxon>Catenulispora</taxon>
    </lineage>
</organism>
<reference evidence="4" key="1">
    <citation type="journal article" date="2019" name="Int. J. Syst. Evol. Microbiol.">
        <title>The Global Catalogue of Microorganisms (GCM) 10K type strain sequencing project: providing services to taxonomists for standard genome sequencing and annotation.</title>
        <authorList>
            <consortium name="The Broad Institute Genomics Platform"/>
            <consortium name="The Broad Institute Genome Sequencing Center for Infectious Disease"/>
            <person name="Wu L."/>
            <person name="Ma J."/>
        </authorList>
    </citation>
    <scope>NUCLEOTIDE SEQUENCE [LARGE SCALE GENOMIC DNA]</scope>
    <source>
        <strain evidence="4">JCM 16013</strain>
    </source>
</reference>
<dbReference type="PANTHER" id="PTHR35176">
    <property type="entry name" value="HEME OXYGENASE HI_0854-RELATED"/>
    <property type="match status" value="1"/>
</dbReference>
<dbReference type="InterPro" id="IPR019920">
    <property type="entry name" value="F420-binding_dom_put"/>
</dbReference>
<evidence type="ECO:0000313" key="4">
    <source>
        <dbReference type="Proteomes" id="UP001499854"/>
    </source>
</evidence>
<comment type="caution">
    <text evidence="3">The sequence shown here is derived from an EMBL/GenBank/DDBJ whole genome shotgun (WGS) entry which is preliminary data.</text>
</comment>
<dbReference type="InterPro" id="IPR011576">
    <property type="entry name" value="Pyridox_Oxase_N"/>
</dbReference>
<dbReference type="SUPFAM" id="SSF50475">
    <property type="entry name" value="FMN-binding split barrel"/>
    <property type="match status" value="1"/>
</dbReference>
<sequence length="151" mass="17109">MSQRDRIRMSDDEIESFLASARKLQVASINPDGTPHLVTMYYAVMDGDLAFWTYGKAQKTVNLRRDPRITCLVEDGVAYNELRGVTVYGEAELIEDHDDVVAFGMALTARYPEVFGADAEAMRPFVEQQAPKRTVVRVHPKRTASWDHSKM</sequence>
<dbReference type="EMBL" id="BAAAQM010000076">
    <property type="protein sequence ID" value="GAA2003118.1"/>
    <property type="molecule type" value="Genomic_DNA"/>
</dbReference>
<name>A0ABP5ENR3_9ACTN</name>
<keyword evidence="1" id="KW-0560">Oxidoreductase</keyword>
<dbReference type="RefSeq" id="WP_344662575.1">
    <property type="nucleotide sequence ID" value="NZ_BAAAQM010000076.1"/>
</dbReference>
<dbReference type="NCBIfam" id="TIGR03618">
    <property type="entry name" value="Rv1155_F420"/>
    <property type="match status" value="1"/>
</dbReference>
<dbReference type="Pfam" id="PF01243">
    <property type="entry name" value="PNPOx_N"/>
    <property type="match status" value="1"/>
</dbReference>